<proteinExistence type="predicted"/>
<name>A0A2S1PFQ2_9CAUD</name>
<dbReference type="Proteomes" id="UP000246930">
    <property type="component" value="Segment"/>
</dbReference>
<keyword evidence="3" id="KW-1185">Reference proteome</keyword>
<sequence length="53" mass="5815">MIPDYLPDCLDSVLWLIAPSVTLLQILAYGGLTLVAALAIIGSYLEDNQRRKP</sequence>
<dbReference type="EMBL" id="MH179473">
    <property type="protein sequence ID" value="AWH15394.1"/>
    <property type="molecule type" value="Genomic_DNA"/>
</dbReference>
<keyword evidence="1" id="KW-0472">Membrane</keyword>
<protein>
    <submittedName>
        <fullName evidence="2">Uncharacterized protein</fullName>
    </submittedName>
</protein>
<dbReference type="KEGG" id="vg:54991770"/>
<evidence type="ECO:0000256" key="1">
    <source>
        <dbReference type="SAM" id="Phobius"/>
    </source>
</evidence>
<accession>A0A2S1PFQ2</accession>
<keyword evidence="1" id="KW-0812">Transmembrane</keyword>
<dbReference type="RefSeq" id="YP_009801208.1">
    <property type="nucleotide sequence ID" value="NC_047966.1"/>
</dbReference>
<reference evidence="2" key="1">
    <citation type="submission" date="2018-03" db="EMBL/GenBank/DDBJ databases">
        <title>Complete genome sequences of new Aeromonas and Pseudomonas phages promising in phage therapy dedicated to aquaculture.</title>
        <authorList>
            <person name="Kolsut J."/>
            <person name="Wojcik E."/>
            <person name="Wojtasik A."/>
            <person name="Dastych J."/>
        </authorList>
    </citation>
    <scope>NUCLEOTIDE SEQUENCE [LARGE SCALE GENOMIC DNA]</scope>
</reference>
<evidence type="ECO:0000313" key="2">
    <source>
        <dbReference type="EMBL" id="AWH15394.1"/>
    </source>
</evidence>
<feature type="transmembrane region" description="Helical" evidence="1">
    <location>
        <begin position="12"/>
        <end position="45"/>
    </location>
</feature>
<organism evidence="2 3">
    <name type="scientific">Aeromonas phage 25AhydR2PP</name>
    <dbReference type="NCBI Taxonomy" id="2163976"/>
    <lineage>
        <taxon>Viruses</taxon>
        <taxon>Duplodnaviria</taxon>
        <taxon>Heunggongvirae</taxon>
        <taxon>Uroviricota</taxon>
        <taxon>Caudoviricetes</taxon>
        <taxon>Autographivirales</taxon>
        <taxon>Autonotataviridae</taxon>
        <taxon>Aerosvirus</taxon>
        <taxon>Aerosvirus av25AhydR2PP</taxon>
    </lineage>
</organism>
<dbReference type="GeneID" id="54991770"/>
<keyword evidence="1" id="KW-1133">Transmembrane helix</keyword>
<evidence type="ECO:0000313" key="3">
    <source>
        <dbReference type="Proteomes" id="UP000246930"/>
    </source>
</evidence>